<reference evidence="7" key="1">
    <citation type="journal article" date="2019" name="Sci. Rep.">
        <title>Draft genome of Tanacetum cinerariifolium, the natural source of mosquito coil.</title>
        <authorList>
            <person name="Yamashiro T."/>
            <person name="Shiraishi A."/>
            <person name="Satake H."/>
            <person name="Nakayama K."/>
        </authorList>
    </citation>
    <scope>NUCLEOTIDE SEQUENCE</scope>
</reference>
<evidence type="ECO:0000256" key="3">
    <source>
        <dbReference type="ARBA" id="ARBA00022692"/>
    </source>
</evidence>
<evidence type="ECO:0000256" key="5">
    <source>
        <dbReference type="ARBA" id="ARBA00023136"/>
    </source>
</evidence>
<dbReference type="SUPFAM" id="SSF55282">
    <property type="entry name" value="RL5-like"/>
    <property type="match status" value="1"/>
</dbReference>
<dbReference type="InterPro" id="IPR022803">
    <property type="entry name" value="Ribosomal_uL5_dom_sf"/>
</dbReference>
<dbReference type="InterPro" id="IPR001694">
    <property type="entry name" value="NADH_UbQ_OxRdtase_su1/FPO"/>
</dbReference>
<name>A0A6L2KQS2_TANCI</name>
<dbReference type="EMBL" id="BKCJ010002933">
    <property type="protein sequence ID" value="GEU51883.1"/>
    <property type="molecule type" value="Genomic_DNA"/>
</dbReference>
<comment type="similarity">
    <text evidence="2">Belongs to the complex I subunit 1 family.</text>
</comment>
<comment type="caution">
    <text evidence="7">The sequence shown here is derived from an EMBL/GenBank/DDBJ whole genome shotgun (WGS) entry which is preliminary data.</text>
</comment>
<keyword evidence="7" id="KW-0689">Ribosomal protein</keyword>
<keyword evidence="3" id="KW-0812">Transmembrane</keyword>
<sequence length="342" mass="38018">MGSLLATTTVVVAELMGRERTTSCSYSSSSLQGRRSYDRATSSCFLLAKILALDNRPERKDPGPEQVGLGYRAVSGVEGEKGRNRSDVPLTQPRNEPEGTTAWGIPVSRRKAHFELWVIGQATFSVQGSRNKGPSTIQATKMEHMTMPPVFILWESSIEESAVVEINRAPFDLSEAESVGGYNVEYARDAILNSSLLAEANVLVMSLLDFSVEIQEKSILFLMEMEFCKFSPELEDHLKIFEHIRGFNVSIITSANTQDDTLPPWSGFFQKVEGESHIKPIEQGLALQLVYKQEVLVRIQFVTTTKPLIIEYLGTLAVRKGSSGKAYERVSFDSFYSGKEEA</sequence>
<dbReference type="GO" id="GO:0005840">
    <property type="term" value="C:ribosome"/>
    <property type="evidence" value="ECO:0007669"/>
    <property type="project" value="UniProtKB-KW"/>
</dbReference>
<dbReference type="GO" id="GO:0003954">
    <property type="term" value="F:NADH dehydrogenase activity"/>
    <property type="evidence" value="ECO:0007669"/>
    <property type="project" value="TreeGrafter"/>
</dbReference>
<proteinExistence type="inferred from homology"/>
<comment type="subcellular location">
    <subcellularLocation>
        <location evidence="1">Membrane</location>
        <topology evidence="1">Multi-pass membrane protein</topology>
    </subcellularLocation>
</comment>
<evidence type="ECO:0000313" key="7">
    <source>
        <dbReference type="EMBL" id="GEU51883.1"/>
    </source>
</evidence>
<dbReference type="PANTHER" id="PTHR11432:SF3">
    <property type="entry name" value="NADH-UBIQUINONE OXIDOREDUCTASE CHAIN 1"/>
    <property type="match status" value="1"/>
</dbReference>
<evidence type="ECO:0000256" key="2">
    <source>
        <dbReference type="ARBA" id="ARBA00010535"/>
    </source>
</evidence>
<dbReference type="Gene3D" id="3.30.1440.10">
    <property type="match status" value="1"/>
</dbReference>
<evidence type="ECO:0000256" key="4">
    <source>
        <dbReference type="ARBA" id="ARBA00022989"/>
    </source>
</evidence>
<evidence type="ECO:0000256" key="1">
    <source>
        <dbReference type="ARBA" id="ARBA00004141"/>
    </source>
</evidence>
<dbReference type="GO" id="GO:0016020">
    <property type="term" value="C:membrane"/>
    <property type="evidence" value="ECO:0007669"/>
    <property type="project" value="UniProtKB-SubCell"/>
</dbReference>
<dbReference type="PANTHER" id="PTHR11432">
    <property type="entry name" value="NADH DEHYDROGENASE SUBUNIT 1"/>
    <property type="match status" value="1"/>
</dbReference>
<evidence type="ECO:0000256" key="6">
    <source>
        <dbReference type="SAM" id="MobiDB-lite"/>
    </source>
</evidence>
<organism evidence="7">
    <name type="scientific">Tanacetum cinerariifolium</name>
    <name type="common">Dalmatian daisy</name>
    <name type="synonym">Chrysanthemum cinerariifolium</name>
    <dbReference type="NCBI Taxonomy" id="118510"/>
    <lineage>
        <taxon>Eukaryota</taxon>
        <taxon>Viridiplantae</taxon>
        <taxon>Streptophyta</taxon>
        <taxon>Embryophyta</taxon>
        <taxon>Tracheophyta</taxon>
        <taxon>Spermatophyta</taxon>
        <taxon>Magnoliopsida</taxon>
        <taxon>eudicotyledons</taxon>
        <taxon>Gunneridae</taxon>
        <taxon>Pentapetalae</taxon>
        <taxon>asterids</taxon>
        <taxon>campanulids</taxon>
        <taxon>Asterales</taxon>
        <taxon>Asteraceae</taxon>
        <taxon>Asteroideae</taxon>
        <taxon>Anthemideae</taxon>
        <taxon>Anthemidinae</taxon>
        <taxon>Tanacetum</taxon>
    </lineage>
</organism>
<dbReference type="GO" id="GO:0009060">
    <property type="term" value="P:aerobic respiration"/>
    <property type="evidence" value="ECO:0007669"/>
    <property type="project" value="TreeGrafter"/>
</dbReference>
<feature type="region of interest" description="Disordered" evidence="6">
    <location>
        <begin position="56"/>
        <end position="102"/>
    </location>
</feature>
<keyword evidence="4" id="KW-1133">Transmembrane helix</keyword>
<keyword evidence="5" id="KW-0472">Membrane</keyword>
<gene>
    <name evidence="7" type="ORF">Tci_023861</name>
</gene>
<dbReference type="AlphaFoldDB" id="A0A6L2KQS2"/>
<keyword evidence="7" id="KW-0687">Ribonucleoprotein</keyword>
<protein>
    <submittedName>
        <fullName evidence="7">Ribosomal protein L5, mitochondrial</fullName>
    </submittedName>
</protein>
<accession>A0A6L2KQS2</accession>